<keyword evidence="1" id="KW-0812">Transmembrane</keyword>
<proteinExistence type="predicted"/>
<dbReference type="Proteomes" id="UP001358586">
    <property type="component" value="Chromosome 11"/>
</dbReference>
<sequence>MMERIGFDRSWVDIIVKCIIFVSYLVIVNGKAEELFRPTRGFRQRDSLSLFLLLICSEGLSTLMRLVLRDGLIKGVKASRMSPQISHMLFADDCIVFEEANDRGAQILKVILREYEGVDYLGFQKEFSNPKASVLLCDMVADFNSSHSPSATAATAASLLDVESTGFDSWAWRK</sequence>
<comment type="caution">
    <text evidence="2">The sequence shown here is derived from an EMBL/GenBank/DDBJ whole genome shotgun (WGS) entry which is preliminary data.</text>
</comment>
<keyword evidence="1" id="KW-1133">Transmembrane helix</keyword>
<gene>
    <name evidence="2" type="ORF">PVK06_039178</name>
</gene>
<evidence type="ECO:0000313" key="3">
    <source>
        <dbReference type="Proteomes" id="UP001358586"/>
    </source>
</evidence>
<protein>
    <recommendedName>
        <fullName evidence="4">Reverse transcriptase</fullName>
    </recommendedName>
</protein>
<evidence type="ECO:0000256" key="1">
    <source>
        <dbReference type="SAM" id="Phobius"/>
    </source>
</evidence>
<feature type="transmembrane region" description="Helical" evidence="1">
    <location>
        <begin position="12"/>
        <end position="28"/>
    </location>
</feature>
<keyword evidence="1" id="KW-0472">Membrane</keyword>
<reference evidence="2 3" key="1">
    <citation type="submission" date="2023-03" db="EMBL/GenBank/DDBJ databases">
        <title>WGS of Gossypium arboreum.</title>
        <authorList>
            <person name="Yu D."/>
        </authorList>
    </citation>
    <scope>NUCLEOTIDE SEQUENCE [LARGE SCALE GENOMIC DNA]</scope>
    <source>
        <tissue evidence="2">Leaf</tissue>
    </source>
</reference>
<organism evidence="2 3">
    <name type="scientific">Gossypium arboreum</name>
    <name type="common">Tree cotton</name>
    <name type="synonym">Gossypium nanking</name>
    <dbReference type="NCBI Taxonomy" id="29729"/>
    <lineage>
        <taxon>Eukaryota</taxon>
        <taxon>Viridiplantae</taxon>
        <taxon>Streptophyta</taxon>
        <taxon>Embryophyta</taxon>
        <taxon>Tracheophyta</taxon>
        <taxon>Spermatophyta</taxon>
        <taxon>Magnoliopsida</taxon>
        <taxon>eudicotyledons</taxon>
        <taxon>Gunneridae</taxon>
        <taxon>Pentapetalae</taxon>
        <taxon>rosids</taxon>
        <taxon>malvids</taxon>
        <taxon>Malvales</taxon>
        <taxon>Malvaceae</taxon>
        <taxon>Malvoideae</taxon>
        <taxon>Gossypium</taxon>
    </lineage>
</organism>
<name>A0ABR0N2U0_GOSAR</name>
<accession>A0ABR0N2U0</accession>
<feature type="transmembrane region" description="Helical" evidence="1">
    <location>
        <begin position="48"/>
        <end position="68"/>
    </location>
</feature>
<dbReference type="EMBL" id="JARKNE010000011">
    <property type="protein sequence ID" value="KAK5784652.1"/>
    <property type="molecule type" value="Genomic_DNA"/>
</dbReference>
<evidence type="ECO:0000313" key="2">
    <source>
        <dbReference type="EMBL" id="KAK5784652.1"/>
    </source>
</evidence>
<evidence type="ECO:0008006" key="4">
    <source>
        <dbReference type="Google" id="ProtNLM"/>
    </source>
</evidence>
<keyword evidence="3" id="KW-1185">Reference proteome</keyword>